<name>A0A9D4RQ21_DREPO</name>
<reference evidence="1" key="1">
    <citation type="journal article" date="2019" name="bioRxiv">
        <title>The Genome of the Zebra Mussel, Dreissena polymorpha: A Resource for Invasive Species Research.</title>
        <authorList>
            <person name="McCartney M.A."/>
            <person name="Auch B."/>
            <person name="Kono T."/>
            <person name="Mallez S."/>
            <person name="Zhang Y."/>
            <person name="Obille A."/>
            <person name="Becker A."/>
            <person name="Abrahante J.E."/>
            <person name="Garbe J."/>
            <person name="Badalamenti J.P."/>
            <person name="Herman A."/>
            <person name="Mangelson H."/>
            <person name="Liachko I."/>
            <person name="Sullivan S."/>
            <person name="Sone E.D."/>
            <person name="Koren S."/>
            <person name="Silverstein K.A.T."/>
            <person name="Beckman K.B."/>
            <person name="Gohl D.M."/>
        </authorList>
    </citation>
    <scope>NUCLEOTIDE SEQUENCE</scope>
    <source>
        <strain evidence="1">Duluth1</strain>
        <tissue evidence="1">Whole animal</tissue>
    </source>
</reference>
<proteinExistence type="predicted"/>
<dbReference type="Proteomes" id="UP000828390">
    <property type="component" value="Unassembled WGS sequence"/>
</dbReference>
<comment type="caution">
    <text evidence="1">The sequence shown here is derived from an EMBL/GenBank/DDBJ whole genome shotgun (WGS) entry which is preliminary data.</text>
</comment>
<keyword evidence="2" id="KW-1185">Reference proteome</keyword>
<organism evidence="1 2">
    <name type="scientific">Dreissena polymorpha</name>
    <name type="common">Zebra mussel</name>
    <name type="synonym">Mytilus polymorpha</name>
    <dbReference type="NCBI Taxonomy" id="45954"/>
    <lineage>
        <taxon>Eukaryota</taxon>
        <taxon>Metazoa</taxon>
        <taxon>Spiralia</taxon>
        <taxon>Lophotrochozoa</taxon>
        <taxon>Mollusca</taxon>
        <taxon>Bivalvia</taxon>
        <taxon>Autobranchia</taxon>
        <taxon>Heteroconchia</taxon>
        <taxon>Euheterodonta</taxon>
        <taxon>Imparidentia</taxon>
        <taxon>Neoheterodontei</taxon>
        <taxon>Myida</taxon>
        <taxon>Dreissenoidea</taxon>
        <taxon>Dreissenidae</taxon>
        <taxon>Dreissena</taxon>
    </lineage>
</organism>
<sequence>MIPLVEHYCIKQSTDNIEHVLKTCNISRYTCKQCDIKTLKPFHKRGQCTYRRCDCKKNVRQTCPENEACGVIYDQIKAIHAFNDPNWLNTDSTMWSTCPWEQMKCYIATPGYKETKTICDADITALVQISSNNREINALIGTSSGYLDEIRKTRNEIYHSSLMTVSNDELKDIVFHAEICLKEVSTKFSDCRQEIDHQLSVLKRISIEKFSVTKQHESDAIDDAKIGIKDSLLALKSE</sequence>
<evidence type="ECO:0000313" key="2">
    <source>
        <dbReference type="Proteomes" id="UP000828390"/>
    </source>
</evidence>
<dbReference type="Pfam" id="PF15112">
    <property type="entry name" value="DUF4559"/>
    <property type="match status" value="1"/>
</dbReference>
<evidence type="ECO:0000313" key="1">
    <source>
        <dbReference type="EMBL" id="KAH3874427.1"/>
    </source>
</evidence>
<reference evidence="1" key="2">
    <citation type="submission" date="2020-11" db="EMBL/GenBank/DDBJ databases">
        <authorList>
            <person name="McCartney M.A."/>
            <person name="Auch B."/>
            <person name="Kono T."/>
            <person name="Mallez S."/>
            <person name="Becker A."/>
            <person name="Gohl D.M."/>
            <person name="Silverstein K.A.T."/>
            <person name="Koren S."/>
            <person name="Bechman K.B."/>
            <person name="Herman A."/>
            <person name="Abrahante J.E."/>
            <person name="Garbe J."/>
        </authorList>
    </citation>
    <scope>NUCLEOTIDE SEQUENCE</scope>
    <source>
        <strain evidence="1">Duluth1</strain>
        <tissue evidence="1">Whole animal</tissue>
    </source>
</reference>
<protein>
    <submittedName>
        <fullName evidence="1">Uncharacterized protein</fullName>
    </submittedName>
</protein>
<dbReference type="InterPro" id="IPR027897">
    <property type="entry name" value="DUF4559"/>
</dbReference>
<gene>
    <name evidence="1" type="ORF">DPMN_037671</name>
</gene>
<dbReference type="AlphaFoldDB" id="A0A9D4RQ21"/>
<accession>A0A9D4RQ21</accession>
<dbReference type="EMBL" id="JAIWYP010000002">
    <property type="protein sequence ID" value="KAH3874427.1"/>
    <property type="molecule type" value="Genomic_DNA"/>
</dbReference>